<accession>A0A0H2RUT7</accession>
<dbReference type="InterPro" id="IPR036396">
    <property type="entry name" value="Cyt_P450_sf"/>
</dbReference>
<evidence type="ECO:0000313" key="10">
    <source>
        <dbReference type="Proteomes" id="UP000053477"/>
    </source>
</evidence>
<keyword evidence="4 8" id="KW-0479">Metal-binding</keyword>
<dbReference type="Pfam" id="PF00067">
    <property type="entry name" value="p450"/>
    <property type="match status" value="1"/>
</dbReference>
<keyword evidence="6 8" id="KW-0408">Iron</keyword>
<evidence type="ECO:0000256" key="1">
    <source>
        <dbReference type="ARBA" id="ARBA00001971"/>
    </source>
</evidence>
<comment type="pathway">
    <text evidence="2">Secondary metabolite biosynthesis.</text>
</comment>
<comment type="cofactor">
    <cofactor evidence="1 8">
        <name>heme</name>
        <dbReference type="ChEBI" id="CHEBI:30413"/>
    </cofactor>
</comment>
<comment type="similarity">
    <text evidence="3">Belongs to the cytochrome P450 family.</text>
</comment>
<organism evidence="9 10">
    <name type="scientific">Schizopora paradoxa</name>
    <dbReference type="NCBI Taxonomy" id="27342"/>
    <lineage>
        <taxon>Eukaryota</taxon>
        <taxon>Fungi</taxon>
        <taxon>Dikarya</taxon>
        <taxon>Basidiomycota</taxon>
        <taxon>Agaricomycotina</taxon>
        <taxon>Agaricomycetes</taxon>
        <taxon>Hymenochaetales</taxon>
        <taxon>Schizoporaceae</taxon>
        <taxon>Schizopora</taxon>
    </lineage>
</organism>
<evidence type="ECO:0000313" key="9">
    <source>
        <dbReference type="EMBL" id="KLO15624.1"/>
    </source>
</evidence>
<keyword evidence="8" id="KW-0349">Heme</keyword>
<name>A0A0H2RUT7_9AGAM</name>
<dbReference type="OrthoDB" id="6692864at2759"/>
<keyword evidence="5" id="KW-0560">Oxidoreductase</keyword>
<gene>
    <name evidence="9" type="ORF">SCHPADRAFT_938601</name>
</gene>
<feature type="binding site" description="axial binding residue" evidence="8">
    <location>
        <position position="497"/>
    </location>
    <ligand>
        <name>heme</name>
        <dbReference type="ChEBI" id="CHEBI:30413"/>
    </ligand>
    <ligandPart>
        <name>Fe</name>
        <dbReference type="ChEBI" id="CHEBI:18248"/>
    </ligandPart>
</feature>
<sequence>MDFALDKSGFVAVTGGAALVTQVLLNRLQITSPWLPLSILTAAPALSQTICNYLGFETPWTVLSPLITSYALFYLILSTSVTCYRLSPLHPMYEYPGPLLARISKFWAMWIAFSGRQHVVYKELHEKHGPFVRIGPNELSISDPNAIPAVLGVGGLPRGRFYEVHADPDAPKNLVVLKGEEHQNRKRLWKRGMSPEALEEYSSMIAERANLFLDRVAEIPAPVDLVSWFGYFSFDCMGDMIFGGGFEMLRDGADKDELWSLIEGYFFAATLFCHIPWIAKPLTRIPIVARRFVKLRSFGASFAATRVKKGSMKKDLWYHLIDEAGLEKVKPAEDSVISDGTLAIITGADTSARVLAAFFYFLLSDRVLYDRVRQEIDSVFPDGDVMLSTSKYEDLVFLDACIMETLRLLPPVPTGGRRRVFEGMGGRVICDRFVPEGTEIYIPPYVLQRDPKNFSPFTDEFWPDRWLQSTSPTSKTDPTFVHNAAAFVAFSHGPGMCVAKNLARLEMKMLVSRLLRRYDVQFAGGFDKEEWMHSLRDYFVMRPTKPLNVVFYARDSN</sequence>
<dbReference type="Gene3D" id="1.10.630.10">
    <property type="entry name" value="Cytochrome P450"/>
    <property type="match status" value="1"/>
</dbReference>
<proteinExistence type="inferred from homology"/>
<dbReference type="PRINTS" id="PR00385">
    <property type="entry name" value="P450"/>
</dbReference>
<keyword evidence="10" id="KW-1185">Reference proteome</keyword>
<dbReference type="PANTHER" id="PTHR24305:SF187">
    <property type="entry name" value="P450, PUTATIVE (EUROFUNG)-RELATED"/>
    <property type="match status" value="1"/>
</dbReference>
<dbReference type="GO" id="GO:0016705">
    <property type="term" value="F:oxidoreductase activity, acting on paired donors, with incorporation or reduction of molecular oxygen"/>
    <property type="evidence" value="ECO:0007669"/>
    <property type="project" value="InterPro"/>
</dbReference>
<dbReference type="GO" id="GO:0020037">
    <property type="term" value="F:heme binding"/>
    <property type="evidence" value="ECO:0007669"/>
    <property type="project" value="InterPro"/>
</dbReference>
<keyword evidence="7" id="KW-0503">Monooxygenase</keyword>
<dbReference type="AlphaFoldDB" id="A0A0H2RUT7"/>
<evidence type="ECO:0000256" key="7">
    <source>
        <dbReference type="ARBA" id="ARBA00023033"/>
    </source>
</evidence>
<dbReference type="GO" id="GO:0005506">
    <property type="term" value="F:iron ion binding"/>
    <property type="evidence" value="ECO:0007669"/>
    <property type="project" value="InterPro"/>
</dbReference>
<evidence type="ECO:0000256" key="6">
    <source>
        <dbReference type="ARBA" id="ARBA00023004"/>
    </source>
</evidence>
<protein>
    <submittedName>
        <fullName evidence="9">Cytochrome P450</fullName>
    </submittedName>
</protein>
<dbReference type="InterPro" id="IPR050121">
    <property type="entry name" value="Cytochrome_P450_monoxygenase"/>
</dbReference>
<reference evidence="9 10" key="1">
    <citation type="submission" date="2015-04" db="EMBL/GenBank/DDBJ databases">
        <title>Complete genome sequence of Schizopora paradoxa KUC8140, a cosmopolitan wood degrader in East Asia.</title>
        <authorList>
            <consortium name="DOE Joint Genome Institute"/>
            <person name="Min B."/>
            <person name="Park H."/>
            <person name="Jang Y."/>
            <person name="Kim J.-J."/>
            <person name="Kim K.H."/>
            <person name="Pangilinan J."/>
            <person name="Lipzen A."/>
            <person name="Riley R."/>
            <person name="Grigoriev I.V."/>
            <person name="Spatafora J.W."/>
            <person name="Choi I.-G."/>
        </authorList>
    </citation>
    <scope>NUCLEOTIDE SEQUENCE [LARGE SCALE GENOMIC DNA]</scope>
    <source>
        <strain evidence="9 10">KUC8140</strain>
    </source>
</reference>
<evidence type="ECO:0000256" key="8">
    <source>
        <dbReference type="PIRSR" id="PIRSR602401-1"/>
    </source>
</evidence>
<evidence type="ECO:0000256" key="5">
    <source>
        <dbReference type="ARBA" id="ARBA00023002"/>
    </source>
</evidence>
<dbReference type="PRINTS" id="PR00463">
    <property type="entry name" value="EP450I"/>
</dbReference>
<evidence type="ECO:0000256" key="2">
    <source>
        <dbReference type="ARBA" id="ARBA00005179"/>
    </source>
</evidence>
<dbReference type="GO" id="GO:0004497">
    <property type="term" value="F:monooxygenase activity"/>
    <property type="evidence" value="ECO:0007669"/>
    <property type="project" value="UniProtKB-KW"/>
</dbReference>
<dbReference type="PANTHER" id="PTHR24305">
    <property type="entry name" value="CYTOCHROME P450"/>
    <property type="match status" value="1"/>
</dbReference>
<dbReference type="InParanoid" id="A0A0H2RUT7"/>
<dbReference type="EMBL" id="KQ085927">
    <property type="protein sequence ID" value="KLO15624.1"/>
    <property type="molecule type" value="Genomic_DNA"/>
</dbReference>
<dbReference type="InterPro" id="IPR001128">
    <property type="entry name" value="Cyt_P450"/>
</dbReference>
<dbReference type="STRING" id="27342.A0A0H2RUT7"/>
<evidence type="ECO:0000256" key="3">
    <source>
        <dbReference type="ARBA" id="ARBA00010617"/>
    </source>
</evidence>
<dbReference type="Proteomes" id="UP000053477">
    <property type="component" value="Unassembled WGS sequence"/>
</dbReference>
<dbReference type="SUPFAM" id="SSF48264">
    <property type="entry name" value="Cytochrome P450"/>
    <property type="match status" value="1"/>
</dbReference>
<dbReference type="InterPro" id="IPR002401">
    <property type="entry name" value="Cyt_P450_E_grp-I"/>
</dbReference>
<evidence type="ECO:0000256" key="4">
    <source>
        <dbReference type="ARBA" id="ARBA00022723"/>
    </source>
</evidence>